<dbReference type="Pfam" id="PF08276">
    <property type="entry name" value="PAN_2"/>
    <property type="match status" value="1"/>
</dbReference>
<dbReference type="FunFam" id="1.10.510.10:FF:000060">
    <property type="entry name" value="G-type lectin S-receptor-like serine/threonine-protein kinase"/>
    <property type="match status" value="1"/>
</dbReference>
<dbReference type="SUPFAM" id="SSF51110">
    <property type="entry name" value="alpha-D-mannose-specific plant lectins"/>
    <property type="match status" value="1"/>
</dbReference>
<evidence type="ECO:0000256" key="7">
    <source>
        <dbReference type="ARBA" id="ARBA00022777"/>
    </source>
</evidence>
<keyword evidence="6 13" id="KW-0547">Nucleotide-binding</keyword>
<evidence type="ECO:0000256" key="6">
    <source>
        <dbReference type="ARBA" id="ARBA00022741"/>
    </source>
</evidence>
<dbReference type="Pfam" id="PF00954">
    <property type="entry name" value="S_locus_glycop"/>
    <property type="match status" value="1"/>
</dbReference>
<evidence type="ECO:0000256" key="1">
    <source>
        <dbReference type="ARBA" id="ARBA00004251"/>
    </source>
</evidence>
<keyword evidence="14" id="KW-0472">Membrane</keyword>
<dbReference type="GO" id="GO:0005886">
    <property type="term" value="C:plasma membrane"/>
    <property type="evidence" value="ECO:0007669"/>
    <property type="project" value="UniProtKB-SubCell"/>
</dbReference>
<dbReference type="InterPro" id="IPR036426">
    <property type="entry name" value="Bulb-type_lectin_dom_sf"/>
</dbReference>
<comment type="catalytic activity">
    <reaction evidence="12 13">
        <text>L-seryl-[protein] + ATP = O-phospho-L-seryl-[protein] + ADP + H(+)</text>
        <dbReference type="Rhea" id="RHEA:17989"/>
        <dbReference type="Rhea" id="RHEA-COMP:9863"/>
        <dbReference type="Rhea" id="RHEA-COMP:11604"/>
        <dbReference type="ChEBI" id="CHEBI:15378"/>
        <dbReference type="ChEBI" id="CHEBI:29999"/>
        <dbReference type="ChEBI" id="CHEBI:30616"/>
        <dbReference type="ChEBI" id="CHEBI:83421"/>
        <dbReference type="ChEBI" id="CHEBI:456216"/>
        <dbReference type="EC" id="2.7.11.1"/>
    </reaction>
</comment>
<dbReference type="SMART" id="SM00473">
    <property type="entry name" value="PAN_AP"/>
    <property type="match status" value="1"/>
</dbReference>
<evidence type="ECO:0000256" key="11">
    <source>
        <dbReference type="ARBA" id="ARBA00047899"/>
    </source>
</evidence>
<keyword evidence="8 13" id="KW-0067">ATP-binding</keyword>
<evidence type="ECO:0000256" key="14">
    <source>
        <dbReference type="SAM" id="Phobius"/>
    </source>
</evidence>
<dbReference type="InterPro" id="IPR000719">
    <property type="entry name" value="Prot_kinase_dom"/>
</dbReference>
<dbReference type="AlphaFoldDB" id="A0A8T0CKM0"/>
<dbReference type="PROSITE" id="PS00108">
    <property type="entry name" value="PROTEIN_KINASE_ST"/>
    <property type="match status" value="1"/>
</dbReference>
<evidence type="ECO:0000256" key="4">
    <source>
        <dbReference type="ARBA" id="ARBA00022679"/>
    </source>
</evidence>
<dbReference type="InterPro" id="IPR024171">
    <property type="entry name" value="SRK-like_kinase"/>
</dbReference>
<gene>
    <name evidence="19" type="ORF">BT93_L2174</name>
</gene>
<evidence type="ECO:0000256" key="5">
    <source>
        <dbReference type="ARBA" id="ARBA00022729"/>
    </source>
</evidence>
<keyword evidence="5 15" id="KW-0732">Signal</keyword>
<dbReference type="EC" id="2.7.11.1" evidence="13"/>
<dbReference type="InterPro" id="IPR003609">
    <property type="entry name" value="Pan_app"/>
</dbReference>
<dbReference type="InterPro" id="IPR008271">
    <property type="entry name" value="Ser/Thr_kinase_AS"/>
</dbReference>
<sequence length="867" mass="96823">MNAYFYSSIILFLVQALQGRAVFNITASEPLLQNQTLLSNSQIFELGFFTPNGSQNQYVGIWFKNMTPSKVVWVANRDQPLANTDRSASLTIGTDGNLKLLDGRQSLVWSTSATVHSNYSVATLSDYGNFVLQDRNLNEIWGSFDEPTDTLLPSMKVGINIETGKKAYLVSWKSENDPSSGSFVLGITPETPPQAFSWNGSTPYWRGGQWDKSTFVGIPDMDNTYMSGFSLLQDIQQGTSYFIINNNNNSFFGYLFISSNGSVKLMDWDDGTDKWLTNWEAPINPCEIYGTCGPFSVCSSLKFPICRCLEGFKPRFNEEWNRQNWTGGCIRETELNCQRNTSTSGPVKLKEDIFLKMSQMKLPDSSNYLSDIGDAEECRSWCLSNCSCLAYSYVNTIGCMVWSEEFIDIQQFTIAGEDLFICLVHADKGLSKQMKVIISLIAIFGIILCGAAIYGLCKWRANKRGMFRTRKNPALLYSGDTTDRSEEVQNAWKEQWRQDDASELTLFSFDSILLATNNFNTSNKLGQGGFGPVYKGKLKDGKEIAVKRLSSSSAQGMKEFKNEILLISKLQHRNLVKLLDSSKKAELSWDTRFHIIQGVARGLLYLHRDSCLRIIHRDLKVSNILLNEKMDPKISDFGLARIFEGTQVLVNTHKVVGTLGYMSPEYAMGGIFSEKSDVYSFGVLLLEIVSSKKNTSLDCHGYLNLLSYAWQLWSGGRALDLLDEVIADAFSPLEAIRSIQVGLLCVQDHAVDRPNMSQVVLMLSGESDLPQPKQPTFTFQSLTTHEIKPLEQERGKLLTGVKRAARSSGERRASDRRHLGVEGEPLVVGMGGDWVGKGGKWPKHQNRTAVGGQKTVRPAVAFGRNTG</sequence>
<keyword evidence="3 13" id="KW-0723">Serine/threonine-protein kinase</keyword>
<evidence type="ECO:0000256" key="12">
    <source>
        <dbReference type="ARBA" id="ARBA00048679"/>
    </source>
</evidence>
<keyword evidence="14" id="KW-0812">Transmembrane</keyword>
<dbReference type="Gene3D" id="2.90.10.10">
    <property type="entry name" value="Bulb-type lectin domain"/>
    <property type="match status" value="1"/>
</dbReference>
<evidence type="ECO:0000256" key="10">
    <source>
        <dbReference type="ARBA" id="ARBA00023180"/>
    </source>
</evidence>
<evidence type="ECO:0000256" key="2">
    <source>
        <dbReference type="ARBA" id="ARBA00022475"/>
    </source>
</evidence>
<dbReference type="PROSITE" id="PS50927">
    <property type="entry name" value="BULB_LECTIN"/>
    <property type="match status" value="1"/>
</dbReference>
<evidence type="ECO:0000256" key="15">
    <source>
        <dbReference type="SAM" id="SignalP"/>
    </source>
</evidence>
<dbReference type="SUPFAM" id="SSF56112">
    <property type="entry name" value="Protein kinase-like (PK-like)"/>
    <property type="match status" value="1"/>
</dbReference>
<keyword evidence="7 13" id="KW-0418">Kinase</keyword>
<dbReference type="InterPro" id="IPR011009">
    <property type="entry name" value="Kinase-like_dom_sf"/>
</dbReference>
<dbReference type="PANTHER" id="PTHR27002">
    <property type="entry name" value="RECEPTOR-LIKE SERINE/THREONINE-PROTEIN KINASE SD1-8"/>
    <property type="match status" value="1"/>
</dbReference>
<keyword evidence="10" id="KW-0325">Glycoprotein</keyword>
<reference evidence="19" key="1">
    <citation type="submission" date="2020-05" db="EMBL/GenBank/DDBJ databases">
        <title>WGS assembly of Corymbia citriodora subspecies variegata.</title>
        <authorList>
            <person name="Barry K."/>
            <person name="Hundley H."/>
            <person name="Shu S."/>
            <person name="Jenkins J."/>
            <person name="Grimwood J."/>
            <person name="Baten A."/>
        </authorList>
    </citation>
    <scope>NUCLEOTIDE SEQUENCE</scope>
    <source>
        <strain evidence="19">CV2-018</strain>
    </source>
</reference>
<feature type="domain" description="Apple" evidence="18">
    <location>
        <begin position="337"/>
        <end position="424"/>
    </location>
</feature>
<comment type="caution">
    <text evidence="19">The sequence shown here is derived from an EMBL/GenBank/DDBJ whole genome shotgun (WGS) entry which is preliminary data.</text>
</comment>
<dbReference type="GO" id="GO:0004674">
    <property type="term" value="F:protein serine/threonine kinase activity"/>
    <property type="evidence" value="ECO:0007669"/>
    <property type="project" value="UniProtKB-KW"/>
</dbReference>
<keyword evidence="20" id="KW-1185">Reference proteome</keyword>
<accession>A0A8T0CKM0</accession>
<dbReference type="SMART" id="SM00220">
    <property type="entry name" value="S_TKc"/>
    <property type="match status" value="1"/>
</dbReference>
<keyword evidence="14" id="KW-1133">Transmembrane helix</keyword>
<evidence type="ECO:0000256" key="3">
    <source>
        <dbReference type="ARBA" id="ARBA00022527"/>
    </source>
</evidence>
<evidence type="ECO:0000313" key="19">
    <source>
        <dbReference type="EMBL" id="KAF7848231.1"/>
    </source>
</evidence>
<feature type="transmembrane region" description="Helical" evidence="14">
    <location>
        <begin position="436"/>
        <end position="457"/>
    </location>
</feature>
<keyword evidence="4 13" id="KW-0808">Transferase</keyword>
<dbReference type="Proteomes" id="UP000806378">
    <property type="component" value="Unassembled WGS sequence"/>
</dbReference>
<dbReference type="OrthoDB" id="1934880at2759"/>
<dbReference type="GO" id="GO:0048544">
    <property type="term" value="P:recognition of pollen"/>
    <property type="evidence" value="ECO:0007669"/>
    <property type="project" value="InterPro"/>
</dbReference>
<dbReference type="EMBL" id="MU090215">
    <property type="protein sequence ID" value="KAF7848231.1"/>
    <property type="molecule type" value="Genomic_DNA"/>
</dbReference>
<dbReference type="InterPro" id="IPR001480">
    <property type="entry name" value="Bulb-type_lectin_dom"/>
</dbReference>
<dbReference type="CDD" id="cd00028">
    <property type="entry name" value="B_lectin"/>
    <property type="match status" value="1"/>
</dbReference>
<comment type="catalytic activity">
    <reaction evidence="11 13">
        <text>L-threonyl-[protein] + ATP = O-phospho-L-threonyl-[protein] + ADP + H(+)</text>
        <dbReference type="Rhea" id="RHEA:46608"/>
        <dbReference type="Rhea" id="RHEA-COMP:11060"/>
        <dbReference type="Rhea" id="RHEA-COMP:11605"/>
        <dbReference type="ChEBI" id="CHEBI:15378"/>
        <dbReference type="ChEBI" id="CHEBI:30013"/>
        <dbReference type="ChEBI" id="CHEBI:30616"/>
        <dbReference type="ChEBI" id="CHEBI:61977"/>
        <dbReference type="ChEBI" id="CHEBI:456216"/>
        <dbReference type="EC" id="2.7.11.1"/>
    </reaction>
</comment>
<dbReference type="PROSITE" id="PS50011">
    <property type="entry name" value="PROTEIN_KINASE_DOM"/>
    <property type="match status" value="1"/>
</dbReference>
<dbReference type="InterPro" id="IPR000858">
    <property type="entry name" value="S_locus_glycoprot_dom"/>
</dbReference>
<dbReference type="SMART" id="SM00108">
    <property type="entry name" value="B_lectin"/>
    <property type="match status" value="1"/>
</dbReference>
<feature type="domain" description="Protein kinase" evidence="16">
    <location>
        <begin position="519"/>
        <end position="777"/>
    </location>
</feature>
<dbReference type="Gene3D" id="1.10.510.10">
    <property type="entry name" value="Transferase(Phosphotransferase) domain 1"/>
    <property type="match status" value="1"/>
</dbReference>
<dbReference type="PIRSF" id="PIRSF000641">
    <property type="entry name" value="SRK"/>
    <property type="match status" value="1"/>
</dbReference>
<feature type="chain" id="PRO_5035731362" description="Receptor-like serine/threonine-protein kinase" evidence="15">
    <location>
        <begin position="20"/>
        <end position="867"/>
    </location>
</feature>
<evidence type="ECO:0000259" key="16">
    <source>
        <dbReference type="PROSITE" id="PS50011"/>
    </source>
</evidence>
<dbReference type="FunFam" id="3.30.200.20:FF:001238">
    <property type="entry name" value="Os08g0179000 protein"/>
    <property type="match status" value="1"/>
</dbReference>
<protein>
    <recommendedName>
        <fullName evidence="13">Receptor-like serine/threonine-protein kinase</fullName>
        <ecNumber evidence="13">2.7.11.1</ecNumber>
    </recommendedName>
</protein>
<comment type="similarity">
    <text evidence="13">Belongs to the protein kinase superfamily. Ser/Thr protein kinase family.</text>
</comment>
<keyword evidence="2" id="KW-1003">Cell membrane</keyword>
<keyword evidence="9" id="KW-1015">Disulfide bond</keyword>
<evidence type="ECO:0000259" key="18">
    <source>
        <dbReference type="PROSITE" id="PS50948"/>
    </source>
</evidence>
<evidence type="ECO:0000256" key="9">
    <source>
        <dbReference type="ARBA" id="ARBA00023157"/>
    </source>
</evidence>
<evidence type="ECO:0000256" key="8">
    <source>
        <dbReference type="ARBA" id="ARBA00022840"/>
    </source>
</evidence>
<dbReference type="Pfam" id="PF00069">
    <property type="entry name" value="Pkinase"/>
    <property type="match status" value="2"/>
</dbReference>
<comment type="subcellular location">
    <subcellularLocation>
        <location evidence="1">Cell membrane</location>
        <topology evidence="1">Single-pass type I membrane protein</topology>
    </subcellularLocation>
</comment>
<dbReference type="CDD" id="cd01098">
    <property type="entry name" value="PAN_AP_plant"/>
    <property type="match status" value="1"/>
</dbReference>
<organism evidence="19 20">
    <name type="scientific">Corymbia citriodora subsp. variegata</name>
    <dbReference type="NCBI Taxonomy" id="360336"/>
    <lineage>
        <taxon>Eukaryota</taxon>
        <taxon>Viridiplantae</taxon>
        <taxon>Streptophyta</taxon>
        <taxon>Embryophyta</taxon>
        <taxon>Tracheophyta</taxon>
        <taxon>Spermatophyta</taxon>
        <taxon>Magnoliopsida</taxon>
        <taxon>eudicotyledons</taxon>
        <taxon>Gunneridae</taxon>
        <taxon>Pentapetalae</taxon>
        <taxon>rosids</taxon>
        <taxon>malvids</taxon>
        <taxon>Myrtales</taxon>
        <taxon>Myrtaceae</taxon>
        <taxon>Myrtoideae</taxon>
        <taxon>Eucalypteae</taxon>
        <taxon>Corymbia</taxon>
    </lineage>
</organism>
<dbReference type="Gene3D" id="3.30.200.20">
    <property type="entry name" value="Phosphorylase Kinase, domain 1"/>
    <property type="match status" value="1"/>
</dbReference>
<evidence type="ECO:0000313" key="20">
    <source>
        <dbReference type="Proteomes" id="UP000806378"/>
    </source>
</evidence>
<proteinExistence type="inferred from homology"/>
<dbReference type="Gramene" id="rna-gnl|WGS:JABURB|Cocit.L2174.1">
    <property type="protein sequence ID" value="cds-KAF7848231.1"/>
    <property type="gene ID" value="gene-BT93_L2174"/>
</dbReference>
<feature type="signal peptide" evidence="15">
    <location>
        <begin position="1"/>
        <end position="19"/>
    </location>
</feature>
<evidence type="ECO:0000256" key="13">
    <source>
        <dbReference type="PIRNR" id="PIRNR000641"/>
    </source>
</evidence>
<dbReference type="Pfam" id="PF01453">
    <property type="entry name" value="B_lectin"/>
    <property type="match status" value="1"/>
</dbReference>
<name>A0A8T0CKM0_CORYI</name>
<feature type="domain" description="Bulb-type lectin" evidence="17">
    <location>
        <begin position="22"/>
        <end position="145"/>
    </location>
</feature>
<evidence type="ECO:0000259" key="17">
    <source>
        <dbReference type="PROSITE" id="PS50927"/>
    </source>
</evidence>
<dbReference type="PANTHER" id="PTHR27002:SF422">
    <property type="entry name" value="RECEPTOR-LIKE SERINE_THREONINE-PROTEIN KINASE"/>
    <property type="match status" value="1"/>
</dbReference>
<dbReference type="PROSITE" id="PS50948">
    <property type="entry name" value="PAN"/>
    <property type="match status" value="1"/>
</dbReference>
<dbReference type="GO" id="GO:0005524">
    <property type="term" value="F:ATP binding"/>
    <property type="evidence" value="ECO:0007669"/>
    <property type="project" value="UniProtKB-KW"/>
</dbReference>